<evidence type="ECO:0000259" key="2">
    <source>
        <dbReference type="Pfam" id="PF00535"/>
    </source>
</evidence>
<dbReference type="EMBL" id="CP026378">
    <property type="protein sequence ID" value="AUY25855.1"/>
    <property type="molecule type" value="Genomic_DNA"/>
</dbReference>
<dbReference type="SUPFAM" id="SSF53448">
    <property type="entry name" value="Nucleotide-diphospho-sugar transferases"/>
    <property type="match status" value="1"/>
</dbReference>
<organism evidence="3 4">
    <name type="scientific">Mixta calida</name>
    <dbReference type="NCBI Taxonomy" id="665913"/>
    <lineage>
        <taxon>Bacteria</taxon>
        <taxon>Pseudomonadati</taxon>
        <taxon>Pseudomonadota</taxon>
        <taxon>Gammaproteobacteria</taxon>
        <taxon>Enterobacterales</taxon>
        <taxon>Erwiniaceae</taxon>
        <taxon>Mixta</taxon>
    </lineage>
</organism>
<dbReference type="RefSeq" id="WP_104951532.1">
    <property type="nucleotide sequence ID" value="NZ_CP026378.1"/>
</dbReference>
<evidence type="ECO:0000313" key="4">
    <source>
        <dbReference type="Proteomes" id="UP000237673"/>
    </source>
</evidence>
<protein>
    <recommendedName>
        <fullName evidence="2">Glycosyltransferase 2-like domain-containing protein</fullName>
    </recommendedName>
</protein>
<dbReference type="Gene3D" id="3.90.550.10">
    <property type="entry name" value="Spore Coat Polysaccharide Biosynthesis Protein SpsA, Chain A"/>
    <property type="match status" value="1"/>
</dbReference>
<dbReference type="GeneID" id="84633573"/>
<dbReference type="Proteomes" id="UP000237673">
    <property type="component" value="Chromosome"/>
</dbReference>
<feature type="transmembrane region" description="Helical" evidence="1">
    <location>
        <begin position="243"/>
        <end position="261"/>
    </location>
</feature>
<dbReference type="InterPro" id="IPR001173">
    <property type="entry name" value="Glyco_trans_2-like"/>
</dbReference>
<accession>A0ABM6S326</accession>
<gene>
    <name evidence="3" type="ORF">C2E16_13655</name>
</gene>
<keyword evidence="1" id="KW-1133">Transmembrane helix</keyword>
<dbReference type="PANTHER" id="PTHR22916">
    <property type="entry name" value="GLYCOSYLTRANSFERASE"/>
    <property type="match status" value="1"/>
</dbReference>
<reference evidence="3 4" key="1">
    <citation type="submission" date="2018-01" db="EMBL/GenBank/DDBJ databases">
        <title>Complete and assembled Genome of Pantoea calida DSM22759T.</title>
        <authorList>
            <person name="Stevens M.J.A."/>
            <person name="Zurfluh K."/>
            <person name="Stephan R."/>
        </authorList>
    </citation>
    <scope>NUCLEOTIDE SEQUENCE [LARGE SCALE GENOMIC DNA]</scope>
    <source>
        <strain evidence="3 4">DSM 22759</strain>
    </source>
</reference>
<dbReference type="Pfam" id="PF00535">
    <property type="entry name" value="Glycos_transf_2"/>
    <property type="match status" value="1"/>
</dbReference>
<dbReference type="InterPro" id="IPR029044">
    <property type="entry name" value="Nucleotide-diphossugar_trans"/>
</dbReference>
<feature type="domain" description="Glycosyltransferase 2-like" evidence="2">
    <location>
        <begin position="3"/>
        <end position="123"/>
    </location>
</feature>
<sequence length="285" mass="32661">MISVVMSVYNGELYLDKAIKSILLQTFHDFEFIIINDGSSDNSLDIIKKYSVKDPRIKFITRENRGLISSLNEAVNLSKFEYIARMDADDIALPTRLESIIKIINDDNSLNIISSGSILIDMNGNVICKSPLRITEKKILDSLPGKNYISHPTVAFKKEFFLKCGGYDPKDIGIEDVALWLRMRESDIRYKFIKKHLLYYRINLNSVRRLDANKYQKILFKECLVNHDKKAALSLIKKLPASYSFLALLMTMIPSFIIDIYTKNRNIKKITNVYNKTRNGSSGGI</sequence>
<keyword evidence="1" id="KW-0812">Transmembrane</keyword>
<evidence type="ECO:0000313" key="3">
    <source>
        <dbReference type="EMBL" id="AUY25855.1"/>
    </source>
</evidence>
<keyword evidence="4" id="KW-1185">Reference proteome</keyword>
<evidence type="ECO:0000256" key="1">
    <source>
        <dbReference type="SAM" id="Phobius"/>
    </source>
</evidence>
<keyword evidence="1" id="KW-0472">Membrane</keyword>
<dbReference type="PANTHER" id="PTHR22916:SF3">
    <property type="entry name" value="UDP-GLCNAC:BETAGAL BETA-1,3-N-ACETYLGLUCOSAMINYLTRANSFERASE-LIKE PROTEIN 1"/>
    <property type="match status" value="1"/>
</dbReference>
<name>A0ABM6S326_9GAMM</name>
<proteinExistence type="predicted"/>